<organism evidence="1 2">
    <name type="scientific">Roseinatronobacter bogoriensis subsp. barguzinensis</name>
    <dbReference type="NCBI Taxonomy" id="441209"/>
    <lineage>
        <taxon>Bacteria</taxon>
        <taxon>Pseudomonadati</taxon>
        <taxon>Pseudomonadota</taxon>
        <taxon>Alphaproteobacteria</taxon>
        <taxon>Rhodobacterales</taxon>
        <taxon>Paracoccaceae</taxon>
        <taxon>Roseinatronobacter</taxon>
    </lineage>
</organism>
<dbReference type="PROSITE" id="PS51257">
    <property type="entry name" value="PROKAR_LIPOPROTEIN"/>
    <property type="match status" value="1"/>
</dbReference>
<sequence>MRVIFLIFSSTLLMGCAEFFNRGNSAQDCQQASHALRVHDSRIEAARMQGAAGFTTPLASRGYNTYHCVTVSGDQIACSTVLPGVHASDTARLNRLMRQRSTIEARAARACRI</sequence>
<dbReference type="AlphaFoldDB" id="A0A2K8KCK5"/>
<evidence type="ECO:0000313" key="2">
    <source>
        <dbReference type="Proteomes" id="UP000228948"/>
    </source>
</evidence>
<evidence type="ECO:0008006" key="3">
    <source>
        <dbReference type="Google" id="ProtNLM"/>
    </source>
</evidence>
<protein>
    <recommendedName>
        <fullName evidence="3">Lipoprotein</fullName>
    </recommendedName>
</protein>
<dbReference type="EMBL" id="CP024899">
    <property type="protein sequence ID" value="ATX67179.1"/>
    <property type="molecule type" value="Genomic_DNA"/>
</dbReference>
<dbReference type="RefSeq" id="WP_071481622.1">
    <property type="nucleotide sequence ID" value="NZ_CP024899.1"/>
</dbReference>
<name>A0A2K8KCK5_9RHOB</name>
<accession>A0A2K8KCK5</accession>
<keyword evidence="2" id="KW-1185">Reference proteome</keyword>
<dbReference type="OrthoDB" id="7875248at2"/>
<proteinExistence type="predicted"/>
<dbReference type="KEGG" id="rbg:BG454_16280"/>
<evidence type="ECO:0000313" key="1">
    <source>
        <dbReference type="EMBL" id="ATX67179.1"/>
    </source>
</evidence>
<dbReference type="Proteomes" id="UP000228948">
    <property type="component" value="Chromosome"/>
</dbReference>
<reference evidence="1 2" key="1">
    <citation type="submission" date="2017-11" db="EMBL/GenBank/DDBJ databases">
        <title>Revised Sequence and Annotation of the Rhodobaca barguzinensis strain alga05 Genome.</title>
        <authorList>
            <person name="Kopejtka K."/>
            <person name="Tomasch J.M."/>
            <person name="Bunk B."/>
            <person name="Koblizek M."/>
        </authorList>
    </citation>
    <scope>NUCLEOTIDE SEQUENCE [LARGE SCALE GENOMIC DNA]</scope>
    <source>
        <strain evidence="2">alga05</strain>
    </source>
</reference>
<gene>
    <name evidence="1" type="ORF">BG454_16280</name>
</gene>